<sequence>MPQVRSRFLGVVFLGSSVFCVNLVAGYMVCERWLSEVITVYCNFFLSRPSALKYSVCVSRRCLVCVEVQEK</sequence>
<name>A0A0E9XUD2_ANGAN</name>
<accession>A0A0E9XUD2</accession>
<organism evidence="1">
    <name type="scientific">Anguilla anguilla</name>
    <name type="common">European freshwater eel</name>
    <name type="synonym">Muraena anguilla</name>
    <dbReference type="NCBI Taxonomy" id="7936"/>
    <lineage>
        <taxon>Eukaryota</taxon>
        <taxon>Metazoa</taxon>
        <taxon>Chordata</taxon>
        <taxon>Craniata</taxon>
        <taxon>Vertebrata</taxon>
        <taxon>Euteleostomi</taxon>
        <taxon>Actinopterygii</taxon>
        <taxon>Neopterygii</taxon>
        <taxon>Teleostei</taxon>
        <taxon>Anguilliformes</taxon>
        <taxon>Anguillidae</taxon>
        <taxon>Anguilla</taxon>
    </lineage>
</organism>
<dbReference type="EMBL" id="GBXM01002546">
    <property type="protein sequence ID" value="JAI06032.1"/>
    <property type="molecule type" value="Transcribed_RNA"/>
</dbReference>
<reference evidence="1" key="1">
    <citation type="submission" date="2014-11" db="EMBL/GenBank/DDBJ databases">
        <authorList>
            <person name="Amaro Gonzalez C."/>
        </authorList>
    </citation>
    <scope>NUCLEOTIDE SEQUENCE</scope>
</reference>
<reference evidence="1" key="2">
    <citation type="journal article" date="2015" name="Fish Shellfish Immunol.">
        <title>Early steps in the European eel (Anguilla anguilla)-Vibrio vulnificus interaction in the gills: Role of the RtxA13 toxin.</title>
        <authorList>
            <person name="Callol A."/>
            <person name="Pajuelo D."/>
            <person name="Ebbesson L."/>
            <person name="Teles M."/>
            <person name="MacKenzie S."/>
            <person name="Amaro C."/>
        </authorList>
    </citation>
    <scope>NUCLEOTIDE SEQUENCE</scope>
</reference>
<protein>
    <submittedName>
        <fullName evidence="1">Uncharacterized protein</fullName>
    </submittedName>
</protein>
<evidence type="ECO:0000313" key="1">
    <source>
        <dbReference type="EMBL" id="JAI06032.1"/>
    </source>
</evidence>
<proteinExistence type="predicted"/>
<dbReference type="AlphaFoldDB" id="A0A0E9XUD2"/>